<feature type="region of interest" description="Disordered" evidence="1">
    <location>
        <begin position="123"/>
        <end position="195"/>
    </location>
</feature>
<name>A0A7J6USI7_THATH</name>
<evidence type="ECO:0000313" key="3">
    <source>
        <dbReference type="Proteomes" id="UP000554482"/>
    </source>
</evidence>
<gene>
    <name evidence="2" type="ORF">FRX31_035003</name>
</gene>
<evidence type="ECO:0000313" key="2">
    <source>
        <dbReference type="EMBL" id="KAF5175411.1"/>
    </source>
</evidence>
<evidence type="ECO:0000256" key="1">
    <source>
        <dbReference type="SAM" id="MobiDB-lite"/>
    </source>
</evidence>
<keyword evidence="3" id="KW-1185">Reference proteome</keyword>
<feature type="region of interest" description="Disordered" evidence="1">
    <location>
        <begin position="1"/>
        <end position="61"/>
    </location>
</feature>
<organism evidence="2 3">
    <name type="scientific">Thalictrum thalictroides</name>
    <name type="common">Rue-anemone</name>
    <name type="synonym">Anemone thalictroides</name>
    <dbReference type="NCBI Taxonomy" id="46969"/>
    <lineage>
        <taxon>Eukaryota</taxon>
        <taxon>Viridiplantae</taxon>
        <taxon>Streptophyta</taxon>
        <taxon>Embryophyta</taxon>
        <taxon>Tracheophyta</taxon>
        <taxon>Spermatophyta</taxon>
        <taxon>Magnoliopsida</taxon>
        <taxon>Ranunculales</taxon>
        <taxon>Ranunculaceae</taxon>
        <taxon>Thalictroideae</taxon>
        <taxon>Thalictrum</taxon>
    </lineage>
</organism>
<proteinExistence type="predicted"/>
<sequence length="195" mass="20583">MENTSMADGEVNEVLENTSMADAPIIDETGKVKDTKGGEQQRVMENDEWQTPSKKHTAKVTTVQECRENDMNVVQGKDQGAVQMALVTQVVADKGKGKAIDEQIGQTKDTSSEVRNEGGFVRDAQRSGSRIPTAQGVGKQATGRSTLESQITTKSSNAIVAAKHGHNNPSNKNGGKGTYITGIANAGNGGHTKGS</sequence>
<dbReference type="Proteomes" id="UP000554482">
    <property type="component" value="Unassembled WGS sequence"/>
</dbReference>
<feature type="compositionally biased region" description="Polar residues" evidence="1">
    <location>
        <begin position="142"/>
        <end position="158"/>
    </location>
</feature>
<feature type="compositionally biased region" description="Basic and acidic residues" evidence="1">
    <location>
        <begin position="28"/>
        <end position="45"/>
    </location>
</feature>
<dbReference type="AlphaFoldDB" id="A0A7J6USI7"/>
<accession>A0A7J6USI7</accession>
<protein>
    <submittedName>
        <fullName evidence="2">Uncharacterized protein</fullName>
    </submittedName>
</protein>
<dbReference type="EMBL" id="JABWDY010044087">
    <property type="protein sequence ID" value="KAF5175411.1"/>
    <property type="molecule type" value="Genomic_DNA"/>
</dbReference>
<comment type="caution">
    <text evidence="2">The sequence shown here is derived from an EMBL/GenBank/DDBJ whole genome shotgun (WGS) entry which is preliminary data.</text>
</comment>
<reference evidence="2 3" key="1">
    <citation type="submission" date="2020-06" db="EMBL/GenBank/DDBJ databases">
        <title>Transcriptomic and genomic resources for Thalictrum thalictroides and T. hernandezii: Facilitating candidate gene discovery in an emerging model plant lineage.</title>
        <authorList>
            <person name="Arias T."/>
            <person name="Riano-Pachon D.M."/>
            <person name="Di Stilio V.S."/>
        </authorList>
    </citation>
    <scope>NUCLEOTIDE SEQUENCE [LARGE SCALE GENOMIC DNA]</scope>
    <source>
        <strain evidence="3">cv. WT478/WT964</strain>
        <tissue evidence="2">Leaves</tissue>
    </source>
</reference>